<name>A0ABP5ZI90_9ACTN</name>
<feature type="region of interest" description="Disordered" evidence="4">
    <location>
        <begin position="265"/>
        <end position="295"/>
    </location>
</feature>
<gene>
    <name evidence="5" type="ORF">GCM10010406_38990</name>
</gene>
<dbReference type="Pfam" id="PF06386">
    <property type="entry name" value="GvpL_GvpF"/>
    <property type="match status" value="1"/>
</dbReference>
<accession>A0ABP5ZI90</accession>
<protein>
    <submittedName>
        <fullName evidence="5">GvpL/GvpF family gas vesicle protein</fullName>
    </submittedName>
</protein>
<evidence type="ECO:0000313" key="5">
    <source>
        <dbReference type="EMBL" id="GAA2498651.1"/>
    </source>
</evidence>
<evidence type="ECO:0000256" key="1">
    <source>
        <dbReference type="ARBA" id="ARBA00022987"/>
    </source>
</evidence>
<organism evidence="5 6">
    <name type="scientific">Streptomyces thermolineatus</name>
    <dbReference type="NCBI Taxonomy" id="44033"/>
    <lineage>
        <taxon>Bacteria</taxon>
        <taxon>Bacillati</taxon>
        <taxon>Actinomycetota</taxon>
        <taxon>Actinomycetes</taxon>
        <taxon>Kitasatosporales</taxon>
        <taxon>Streptomycetaceae</taxon>
        <taxon>Streptomyces</taxon>
    </lineage>
</organism>
<dbReference type="Proteomes" id="UP001501358">
    <property type="component" value="Unassembled WGS sequence"/>
</dbReference>
<evidence type="ECO:0000313" key="6">
    <source>
        <dbReference type="Proteomes" id="UP001501358"/>
    </source>
</evidence>
<dbReference type="PANTHER" id="PTHR36852">
    <property type="entry name" value="PROTEIN GVPL 2"/>
    <property type="match status" value="1"/>
</dbReference>
<evidence type="ECO:0000256" key="4">
    <source>
        <dbReference type="SAM" id="MobiDB-lite"/>
    </source>
</evidence>
<keyword evidence="1" id="KW-0304">Gas vesicle</keyword>
<evidence type="ECO:0000256" key="2">
    <source>
        <dbReference type="ARBA" id="ARBA00035108"/>
    </source>
</evidence>
<reference evidence="6" key="1">
    <citation type="journal article" date="2019" name="Int. J. Syst. Evol. Microbiol.">
        <title>The Global Catalogue of Microorganisms (GCM) 10K type strain sequencing project: providing services to taxonomists for standard genome sequencing and annotation.</title>
        <authorList>
            <consortium name="The Broad Institute Genomics Platform"/>
            <consortium name="The Broad Institute Genome Sequencing Center for Infectious Disease"/>
            <person name="Wu L."/>
            <person name="Ma J."/>
        </authorList>
    </citation>
    <scope>NUCLEOTIDE SEQUENCE [LARGE SCALE GENOMIC DNA]</scope>
    <source>
        <strain evidence="6">JCM 6307</strain>
    </source>
</reference>
<feature type="region of interest" description="Disordered" evidence="4">
    <location>
        <begin position="142"/>
        <end position="185"/>
    </location>
</feature>
<dbReference type="EMBL" id="BAAATA010000025">
    <property type="protein sequence ID" value="GAA2498651.1"/>
    <property type="molecule type" value="Genomic_DNA"/>
</dbReference>
<dbReference type="InterPro" id="IPR009430">
    <property type="entry name" value="GvpL/GvpF"/>
</dbReference>
<proteinExistence type="inferred from homology"/>
<dbReference type="RefSeq" id="WP_344384473.1">
    <property type="nucleotide sequence ID" value="NZ_BAAATA010000025.1"/>
</dbReference>
<dbReference type="PANTHER" id="PTHR36852:SF1">
    <property type="entry name" value="PROTEIN GVPL 2"/>
    <property type="match status" value="1"/>
</dbReference>
<evidence type="ECO:0000256" key="3">
    <source>
        <dbReference type="ARBA" id="ARBA00035643"/>
    </source>
</evidence>
<comment type="subcellular location">
    <subcellularLocation>
        <location evidence="2">Gas vesicle</location>
    </subcellularLocation>
</comment>
<comment type="caution">
    <text evidence="5">The sequence shown here is derived from an EMBL/GenBank/DDBJ whole genome shotgun (WGS) entry which is preliminary data.</text>
</comment>
<feature type="compositionally biased region" description="Low complexity" evidence="4">
    <location>
        <begin position="153"/>
        <end position="163"/>
    </location>
</feature>
<comment type="similarity">
    <text evidence="3">Belongs to the gas vesicle GvpF/GvpL family.</text>
</comment>
<keyword evidence="6" id="KW-1185">Reference proteome</keyword>
<sequence>MTLVGNEEETAVYVYAVTREVPEAEAAVAALPGVLGTPVRTVSEGGLTALAGRVPAHLFGEEALKRQLEDLEQLESMARAHNAVVEAVTARTLALPLRLATVYLDEERVREMLRERAEEFRELLGRLEGHLELGVKVYADPQHRPAASGQSGAGERAPAAQAAVSPGRAYLQQRRMQRRSREDAYRSAEQAAAAVAAEAELIAVDRVRHRLQQGELAAGPGQNIANDAYLVPVAQAEEFRRRVLAAGEAPGVRVEVTGPWAPYSFATPPPDAAPAPAGEGPAGGAVAGAPGPGER</sequence>